<dbReference type="AlphaFoldDB" id="A0A1G7B9R5"/>
<evidence type="ECO:0008006" key="4">
    <source>
        <dbReference type="Google" id="ProtNLM"/>
    </source>
</evidence>
<dbReference type="RefSeq" id="WP_090147980.1">
    <property type="nucleotide sequence ID" value="NZ_FNAN01000004.1"/>
</dbReference>
<evidence type="ECO:0000313" key="3">
    <source>
        <dbReference type="Proteomes" id="UP000198748"/>
    </source>
</evidence>
<dbReference type="OrthoDB" id="195456at2"/>
<organism evidence="2 3">
    <name type="scientific">Dyadobacter soli</name>
    <dbReference type="NCBI Taxonomy" id="659014"/>
    <lineage>
        <taxon>Bacteria</taxon>
        <taxon>Pseudomonadati</taxon>
        <taxon>Bacteroidota</taxon>
        <taxon>Cytophagia</taxon>
        <taxon>Cytophagales</taxon>
        <taxon>Spirosomataceae</taxon>
        <taxon>Dyadobacter</taxon>
    </lineage>
</organism>
<evidence type="ECO:0000256" key="1">
    <source>
        <dbReference type="SAM" id="SignalP"/>
    </source>
</evidence>
<dbReference type="Pfam" id="PF11138">
    <property type="entry name" value="DUF2911"/>
    <property type="match status" value="1"/>
</dbReference>
<proteinExistence type="predicted"/>
<feature type="signal peptide" evidence="1">
    <location>
        <begin position="1"/>
        <end position="20"/>
    </location>
</feature>
<dbReference type="Proteomes" id="UP000198748">
    <property type="component" value="Unassembled WGS sequence"/>
</dbReference>
<dbReference type="STRING" id="659014.SAMN04487996_104128"/>
<feature type="chain" id="PRO_5011460739" description="DUF2911 domain-containing protein" evidence="1">
    <location>
        <begin position="21"/>
        <end position="185"/>
    </location>
</feature>
<accession>A0A1G7B9R5</accession>
<keyword evidence="1" id="KW-0732">Signal</keyword>
<evidence type="ECO:0000313" key="2">
    <source>
        <dbReference type="EMBL" id="SDE23627.1"/>
    </source>
</evidence>
<reference evidence="3" key="1">
    <citation type="submission" date="2016-10" db="EMBL/GenBank/DDBJ databases">
        <authorList>
            <person name="Varghese N."/>
            <person name="Submissions S."/>
        </authorList>
    </citation>
    <scope>NUCLEOTIDE SEQUENCE [LARGE SCALE GENOMIC DNA]</scope>
    <source>
        <strain evidence="3">DSM 25329</strain>
    </source>
</reference>
<keyword evidence="3" id="KW-1185">Reference proteome</keyword>
<sequence>MKKNIFLALLMMVIAFGANAQKFRGLDKSPRDIAYFPDHFAHDRKDGEKALVKVSYSRPFLNGREIFGKKEPYGKVWRLGADESTEIKFYEDATFGGKKVKAGTYSMFTIPNEKEWTIILSTDVDYWGAFKYKEANDVLRIVAYVNKVETPIENFSIVFEKGASDRQAKMHIGWDKTTVLIPISF</sequence>
<dbReference type="InterPro" id="IPR021314">
    <property type="entry name" value="DUF2911"/>
</dbReference>
<name>A0A1G7B9R5_9BACT</name>
<dbReference type="EMBL" id="FNAN01000004">
    <property type="protein sequence ID" value="SDE23627.1"/>
    <property type="molecule type" value="Genomic_DNA"/>
</dbReference>
<gene>
    <name evidence="2" type="ORF">SAMN04487996_104128</name>
</gene>
<protein>
    <recommendedName>
        <fullName evidence="4">DUF2911 domain-containing protein</fullName>
    </recommendedName>
</protein>